<evidence type="ECO:0000313" key="1">
    <source>
        <dbReference type="EMBL" id="QGG46969.1"/>
    </source>
</evidence>
<proteinExistence type="predicted"/>
<dbReference type="Proteomes" id="UP000366051">
    <property type="component" value="Chromosome"/>
</dbReference>
<sequence>MFGMGTGVSPPPSSPDLLLFCFVSFVFEPTKNRKGFCP</sequence>
<organism evidence="1 2">
    <name type="scientific">Heliorestis convoluta</name>
    <dbReference type="NCBI Taxonomy" id="356322"/>
    <lineage>
        <taxon>Bacteria</taxon>
        <taxon>Bacillati</taxon>
        <taxon>Bacillota</taxon>
        <taxon>Clostridia</taxon>
        <taxon>Eubacteriales</taxon>
        <taxon>Heliobacteriaceae</taxon>
        <taxon>Heliorestis</taxon>
    </lineage>
</organism>
<dbReference type="KEGG" id="hcv:FTV88_0806"/>
<evidence type="ECO:0000313" key="2">
    <source>
        <dbReference type="Proteomes" id="UP000366051"/>
    </source>
</evidence>
<dbReference type="AlphaFoldDB" id="A0A5Q2MZQ4"/>
<reference evidence="2" key="1">
    <citation type="submission" date="2019-11" db="EMBL/GenBank/DDBJ databases">
        <title>Genome sequence of Heliorestis convoluta strain HH, an alkaliphilic and minimalistic phototrophic bacterium from a soda lake in Egypt.</title>
        <authorList>
            <person name="Dewey E.D."/>
            <person name="Stokes L.M."/>
            <person name="Burchell B.M."/>
            <person name="Shaffer K.N."/>
            <person name="Huntington A.M."/>
            <person name="Baker J.M."/>
            <person name="Nadendla S."/>
            <person name="Giglio M.G."/>
            <person name="Touchman J.W."/>
            <person name="Blankenship R.E."/>
            <person name="Madigan M.T."/>
            <person name="Sattley W.M."/>
        </authorList>
    </citation>
    <scope>NUCLEOTIDE SEQUENCE [LARGE SCALE GENOMIC DNA]</scope>
    <source>
        <strain evidence="2">HH</strain>
    </source>
</reference>
<keyword evidence="2" id="KW-1185">Reference proteome</keyword>
<accession>A0A5Q2MZQ4</accession>
<name>A0A5Q2MZQ4_9FIRM</name>
<gene>
    <name evidence="1" type="ORF">FTV88_0806</name>
</gene>
<dbReference type="EMBL" id="CP045875">
    <property type="protein sequence ID" value="QGG46969.1"/>
    <property type="molecule type" value="Genomic_DNA"/>
</dbReference>
<protein>
    <submittedName>
        <fullName evidence="1">Uncharacterized protein</fullName>
    </submittedName>
</protein>